<feature type="non-terminal residue" evidence="3">
    <location>
        <position position="1"/>
    </location>
</feature>
<evidence type="ECO:0000313" key="4">
    <source>
        <dbReference type="Proteomes" id="UP001165060"/>
    </source>
</evidence>
<feature type="region of interest" description="Disordered" evidence="2">
    <location>
        <begin position="1"/>
        <end position="24"/>
    </location>
</feature>
<sequence>LPPPPQHRVQSNTPPSASQLSSLLSLPPPSVSSAALGLQHGHVLSAGTLYSWGKGERGQLGYFPAGGNCCFAVPVVRGVEAGGEWREVGELDRLAAGFNHGAAGKRGETGAWLWGKNMGVDGDSGRPRDLYLPVWFPLPSPLAGLACCSHQTFAVCEDGSVHGHGIYRGGGGAVTEAFVEVRPPSSERVEVFGGHEAHAVVNGTEVRRLELDAGDLLVGEGELEDGEEFVPHVREAEWMEGVELGGREIKAVHSGWEFGMVEMEEVTR</sequence>
<dbReference type="PROSITE" id="PS50012">
    <property type="entry name" value="RCC1_3"/>
    <property type="match status" value="1"/>
</dbReference>
<evidence type="ECO:0000256" key="1">
    <source>
        <dbReference type="PROSITE-ProRule" id="PRU00235"/>
    </source>
</evidence>
<evidence type="ECO:0008006" key="5">
    <source>
        <dbReference type="Google" id="ProtNLM"/>
    </source>
</evidence>
<dbReference type="InterPro" id="IPR000408">
    <property type="entry name" value="Reg_chr_condens"/>
</dbReference>
<gene>
    <name evidence="3" type="ORF">TeGR_g1824</name>
</gene>
<name>A0ABQ6MSP9_9STRA</name>
<accession>A0ABQ6MSP9</accession>
<proteinExistence type="predicted"/>
<feature type="repeat" description="RCC1" evidence="1">
    <location>
        <begin position="47"/>
        <end position="107"/>
    </location>
</feature>
<comment type="caution">
    <text evidence="3">The sequence shown here is derived from an EMBL/GenBank/DDBJ whole genome shotgun (WGS) entry which is preliminary data.</text>
</comment>
<dbReference type="Gene3D" id="2.130.10.30">
    <property type="entry name" value="Regulator of chromosome condensation 1/beta-lactamase-inhibitor protein II"/>
    <property type="match status" value="1"/>
</dbReference>
<dbReference type="Proteomes" id="UP001165060">
    <property type="component" value="Unassembled WGS sequence"/>
</dbReference>
<organism evidence="3 4">
    <name type="scientific">Tetraparma gracilis</name>
    <dbReference type="NCBI Taxonomy" id="2962635"/>
    <lineage>
        <taxon>Eukaryota</taxon>
        <taxon>Sar</taxon>
        <taxon>Stramenopiles</taxon>
        <taxon>Ochrophyta</taxon>
        <taxon>Bolidophyceae</taxon>
        <taxon>Parmales</taxon>
        <taxon>Triparmaceae</taxon>
        <taxon>Tetraparma</taxon>
    </lineage>
</organism>
<keyword evidence="4" id="KW-1185">Reference proteome</keyword>
<dbReference type="EMBL" id="BRYB01006037">
    <property type="protein sequence ID" value="GMI32434.1"/>
    <property type="molecule type" value="Genomic_DNA"/>
</dbReference>
<protein>
    <recommendedName>
        <fullName evidence="5">Regulator of chromosome condensation 1/beta-lactamase-inhibitor protein II</fullName>
    </recommendedName>
</protein>
<feature type="compositionally biased region" description="Low complexity" evidence="2">
    <location>
        <begin position="14"/>
        <end position="24"/>
    </location>
</feature>
<evidence type="ECO:0000313" key="3">
    <source>
        <dbReference type="EMBL" id="GMI32434.1"/>
    </source>
</evidence>
<reference evidence="3 4" key="1">
    <citation type="journal article" date="2023" name="Commun. Biol.">
        <title>Genome analysis of Parmales, the sister group of diatoms, reveals the evolutionary specialization of diatoms from phago-mixotrophs to photoautotrophs.</title>
        <authorList>
            <person name="Ban H."/>
            <person name="Sato S."/>
            <person name="Yoshikawa S."/>
            <person name="Yamada K."/>
            <person name="Nakamura Y."/>
            <person name="Ichinomiya M."/>
            <person name="Sato N."/>
            <person name="Blanc-Mathieu R."/>
            <person name="Endo H."/>
            <person name="Kuwata A."/>
            <person name="Ogata H."/>
        </authorList>
    </citation>
    <scope>NUCLEOTIDE SEQUENCE [LARGE SCALE GENOMIC DNA]</scope>
</reference>
<evidence type="ECO:0000256" key="2">
    <source>
        <dbReference type="SAM" id="MobiDB-lite"/>
    </source>
</evidence>
<dbReference type="SUPFAM" id="SSF50985">
    <property type="entry name" value="RCC1/BLIP-II"/>
    <property type="match status" value="1"/>
</dbReference>
<dbReference type="InterPro" id="IPR009091">
    <property type="entry name" value="RCC1/BLIP-II"/>
</dbReference>